<dbReference type="KEGG" id="spu:105439696"/>
<feature type="disulfide bond" evidence="1">
    <location>
        <begin position="41"/>
        <end position="50"/>
    </location>
</feature>
<evidence type="ECO:0000313" key="4">
    <source>
        <dbReference type="Proteomes" id="UP000007110"/>
    </source>
</evidence>
<keyword evidence="1" id="KW-1015">Disulfide bond</keyword>
<dbReference type="InParanoid" id="A0A7M7PKG5"/>
<dbReference type="PANTHER" id="PTHR24035">
    <property type="entry name" value="MULTIPLE EPIDERMAL GROWTH FACTOR-LIKE DOMAINS PROTEIN"/>
    <property type="match status" value="1"/>
</dbReference>
<dbReference type="OrthoDB" id="10065167at2759"/>
<sequence>MRLIVIECPYGRYNSSTGCVLTCSSCYNGGICDDETGQCICAPGFNGETCEQGCGGNRFGRSCEYRCNTSIDDSTACRGIQMCLPDPYGCSCAPGFKGLNCTTECDQGEFGASCTETCHCVSGECDIFTGVCTGSSTECRHGWAGSSCQGK</sequence>
<dbReference type="Gene3D" id="2.170.300.10">
    <property type="entry name" value="Tie2 ligand-binding domain superfamily"/>
    <property type="match status" value="1"/>
</dbReference>
<dbReference type="AlphaFoldDB" id="A0A7M7PKG5"/>
<name>A0A7M7PKG5_STRPU</name>
<reference evidence="4" key="1">
    <citation type="submission" date="2015-02" db="EMBL/GenBank/DDBJ databases">
        <title>Genome sequencing for Strongylocentrotus purpuratus.</title>
        <authorList>
            <person name="Murali S."/>
            <person name="Liu Y."/>
            <person name="Vee V."/>
            <person name="English A."/>
            <person name="Wang M."/>
            <person name="Skinner E."/>
            <person name="Han Y."/>
            <person name="Muzny D.M."/>
            <person name="Worley K.C."/>
            <person name="Gibbs R.A."/>
        </authorList>
    </citation>
    <scope>NUCLEOTIDE SEQUENCE</scope>
</reference>
<organism evidence="3 4">
    <name type="scientific">Strongylocentrotus purpuratus</name>
    <name type="common">Purple sea urchin</name>
    <dbReference type="NCBI Taxonomy" id="7668"/>
    <lineage>
        <taxon>Eukaryota</taxon>
        <taxon>Metazoa</taxon>
        <taxon>Echinodermata</taxon>
        <taxon>Eleutherozoa</taxon>
        <taxon>Echinozoa</taxon>
        <taxon>Echinoidea</taxon>
        <taxon>Euechinoidea</taxon>
        <taxon>Echinacea</taxon>
        <taxon>Camarodonta</taxon>
        <taxon>Echinidea</taxon>
        <taxon>Strongylocentrotidae</taxon>
        <taxon>Strongylocentrotus</taxon>
    </lineage>
</organism>
<reference evidence="3" key="2">
    <citation type="submission" date="2021-01" db="UniProtKB">
        <authorList>
            <consortium name="EnsemblMetazoa"/>
        </authorList>
    </citation>
    <scope>IDENTIFICATION</scope>
</reference>
<dbReference type="GeneID" id="105439696"/>
<dbReference type="PROSITE" id="PS50026">
    <property type="entry name" value="EGF_3"/>
    <property type="match status" value="1"/>
</dbReference>
<dbReference type="InterPro" id="IPR052108">
    <property type="entry name" value="MEGF/SIB"/>
</dbReference>
<keyword evidence="4" id="KW-1185">Reference proteome</keyword>
<dbReference type="OMA" id="ACECNAS"/>
<evidence type="ECO:0000313" key="3">
    <source>
        <dbReference type="EnsemblMetazoa" id="XP_030852446"/>
    </source>
</evidence>
<dbReference type="PRINTS" id="PR00011">
    <property type="entry name" value="EGFLAMININ"/>
</dbReference>
<dbReference type="InterPro" id="IPR000742">
    <property type="entry name" value="EGF"/>
</dbReference>
<keyword evidence="1" id="KW-0245">EGF-like domain</keyword>
<dbReference type="Proteomes" id="UP000007110">
    <property type="component" value="Unassembled WGS sequence"/>
</dbReference>
<comment type="caution">
    <text evidence="1">Lacks conserved residue(s) required for the propagation of feature annotation.</text>
</comment>
<evidence type="ECO:0000256" key="1">
    <source>
        <dbReference type="PROSITE-ProRule" id="PRU00076"/>
    </source>
</evidence>
<proteinExistence type="predicted"/>
<dbReference type="PANTHER" id="PTHR24035:SF109">
    <property type="entry name" value="PROTEIN DRAPER"/>
    <property type="match status" value="1"/>
</dbReference>
<protein>
    <recommendedName>
        <fullName evidence="2">EGF-like domain-containing protein</fullName>
    </recommendedName>
</protein>
<dbReference type="PROSITE" id="PS00022">
    <property type="entry name" value="EGF_1"/>
    <property type="match status" value="1"/>
</dbReference>
<dbReference type="FunFam" id="2.170.300.10:FF:000003">
    <property type="entry name" value="tyrosine-protein kinase receptor Tie-1 isoform X1"/>
    <property type="match status" value="1"/>
</dbReference>
<accession>A0A7M7PKG5</accession>
<dbReference type="EnsemblMetazoa" id="XM_030996586">
    <property type="protein sequence ID" value="XP_030852446"/>
    <property type="gene ID" value="LOC105439696"/>
</dbReference>
<feature type="domain" description="EGF-like" evidence="2">
    <location>
        <begin position="20"/>
        <end position="51"/>
    </location>
</feature>
<evidence type="ECO:0000259" key="2">
    <source>
        <dbReference type="PROSITE" id="PS50026"/>
    </source>
</evidence>
<dbReference type="RefSeq" id="XP_030852446.1">
    <property type="nucleotide sequence ID" value="XM_030996586.1"/>
</dbReference>